<dbReference type="CDD" id="cd00303">
    <property type="entry name" value="retropepsin_like"/>
    <property type="match status" value="1"/>
</dbReference>
<comment type="caution">
    <text evidence="1">The sequence shown here is derived from an EMBL/GenBank/DDBJ whole genome shotgun (WGS) entry which is preliminary data.</text>
</comment>
<dbReference type="Proteomes" id="UP000326396">
    <property type="component" value="Linkage Group LG10"/>
</dbReference>
<protein>
    <submittedName>
        <fullName evidence="1">Uncharacterized protein</fullName>
    </submittedName>
</protein>
<dbReference type="Gene3D" id="2.40.70.10">
    <property type="entry name" value="Acid Proteases"/>
    <property type="match status" value="1"/>
</dbReference>
<accession>A0A5N6PVV7</accession>
<dbReference type="AlphaFoldDB" id="A0A5N6PVV7"/>
<dbReference type="PANTHER" id="PTHR33067:SF35">
    <property type="entry name" value="ASPARTIC PEPTIDASE DDI1-TYPE DOMAIN-CONTAINING PROTEIN"/>
    <property type="match status" value="1"/>
</dbReference>
<reference evidence="1 2" key="1">
    <citation type="submission" date="2019-05" db="EMBL/GenBank/DDBJ databases">
        <title>Mikania micrantha, genome provides insights into the molecular mechanism of rapid growth.</title>
        <authorList>
            <person name="Liu B."/>
        </authorList>
    </citation>
    <scope>NUCLEOTIDE SEQUENCE [LARGE SCALE GENOMIC DNA]</scope>
    <source>
        <strain evidence="1">NLD-2019</strain>
        <tissue evidence="1">Leaf</tissue>
    </source>
</reference>
<dbReference type="PANTHER" id="PTHR33067">
    <property type="entry name" value="RNA-DIRECTED DNA POLYMERASE-RELATED"/>
    <property type="match status" value="1"/>
</dbReference>
<dbReference type="EMBL" id="SZYD01000002">
    <property type="protein sequence ID" value="KAD7116908.1"/>
    <property type="molecule type" value="Genomic_DNA"/>
</dbReference>
<sequence length="85" mass="9184">MSDLGSFTIPCDLGSSSDSYALADLGASINLMPYSIFAKLNLGEPVPTRMTIQLADKSVKYPRGIVQNVSSVFSHCESIDRRGRS</sequence>
<evidence type="ECO:0000313" key="1">
    <source>
        <dbReference type="EMBL" id="KAD7116908.1"/>
    </source>
</evidence>
<evidence type="ECO:0000313" key="2">
    <source>
        <dbReference type="Proteomes" id="UP000326396"/>
    </source>
</evidence>
<name>A0A5N6PVV7_9ASTR</name>
<organism evidence="1 2">
    <name type="scientific">Mikania micrantha</name>
    <name type="common">bitter vine</name>
    <dbReference type="NCBI Taxonomy" id="192012"/>
    <lineage>
        <taxon>Eukaryota</taxon>
        <taxon>Viridiplantae</taxon>
        <taxon>Streptophyta</taxon>
        <taxon>Embryophyta</taxon>
        <taxon>Tracheophyta</taxon>
        <taxon>Spermatophyta</taxon>
        <taxon>Magnoliopsida</taxon>
        <taxon>eudicotyledons</taxon>
        <taxon>Gunneridae</taxon>
        <taxon>Pentapetalae</taxon>
        <taxon>asterids</taxon>
        <taxon>campanulids</taxon>
        <taxon>Asterales</taxon>
        <taxon>Asteraceae</taxon>
        <taxon>Asteroideae</taxon>
        <taxon>Heliantheae alliance</taxon>
        <taxon>Eupatorieae</taxon>
        <taxon>Mikania</taxon>
    </lineage>
</organism>
<proteinExistence type="predicted"/>
<gene>
    <name evidence="1" type="ORF">E3N88_04176</name>
</gene>
<dbReference type="InterPro" id="IPR021109">
    <property type="entry name" value="Peptidase_aspartic_dom_sf"/>
</dbReference>
<dbReference type="OrthoDB" id="1417277at2759"/>
<keyword evidence="2" id="KW-1185">Reference proteome</keyword>